<comment type="catalytic activity">
    <reaction evidence="1">
        <text>Hydrolyzes the link between N-acetylmuramoyl residues and L-amino acid residues in certain cell-wall glycopeptides.</text>
        <dbReference type="EC" id="3.5.1.28"/>
    </reaction>
</comment>
<dbReference type="EC" id="3.5.1.28" evidence="2"/>
<dbReference type="InterPro" id="IPR002508">
    <property type="entry name" value="MurNAc-LAA_cat"/>
</dbReference>
<proteinExistence type="predicted"/>
<dbReference type="InterPro" id="IPR050695">
    <property type="entry name" value="N-acetylmuramoyl_amidase_3"/>
</dbReference>
<dbReference type="CDD" id="cd02696">
    <property type="entry name" value="MurNAc-LAA"/>
    <property type="match status" value="1"/>
</dbReference>
<dbReference type="SUPFAM" id="SSF53187">
    <property type="entry name" value="Zn-dependent exopeptidases"/>
    <property type="match status" value="1"/>
</dbReference>
<evidence type="ECO:0000256" key="2">
    <source>
        <dbReference type="ARBA" id="ARBA00011901"/>
    </source>
</evidence>
<evidence type="ECO:0000313" key="7">
    <source>
        <dbReference type="Proteomes" id="UP000248614"/>
    </source>
</evidence>
<evidence type="ECO:0000259" key="5">
    <source>
        <dbReference type="SMART" id="SM00646"/>
    </source>
</evidence>
<accession>A0A2W5B9L9</accession>
<feature type="chain" id="PRO_5016066511" description="N-acetylmuramoyl-L-alanine amidase" evidence="4">
    <location>
        <begin position="19"/>
        <end position="409"/>
    </location>
</feature>
<dbReference type="GO" id="GO:0009253">
    <property type="term" value="P:peptidoglycan catabolic process"/>
    <property type="evidence" value="ECO:0007669"/>
    <property type="project" value="InterPro"/>
</dbReference>
<evidence type="ECO:0000256" key="4">
    <source>
        <dbReference type="SAM" id="SignalP"/>
    </source>
</evidence>
<comment type="caution">
    <text evidence="6">The sequence shown here is derived from an EMBL/GenBank/DDBJ whole genome shotgun (WGS) entry which is preliminary data.</text>
</comment>
<dbReference type="EMBL" id="QFNF01000007">
    <property type="protein sequence ID" value="PZO79641.1"/>
    <property type="molecule type" value="Genomic_DNA"/>
</dbReference>
<feature type="signal peptide" evidence="4">
    <location>
        <begin position="1"/>
        <end position="18"/>
    </location>
</feature>
<sequence length="409" mass="43679">MGAWMAFLSIWFGFPVAAQTVDAVDVGRDRITIRLDAPAAGAASFALGGPDRLVVDLDGVGPGGRSEAGGAVRTVRQGARTGGSRIVFDLTEPAIVTGGRFSDDGRRLTLTLRGVAPDRFARATTAGRMRFQPQLAMATVVPASSSAAMIVDRRQHATASIPVPRSRRGQRLPRIEGDADRPLVVIDAGHGGHDPGAISPHGGMQEKDLTLQTARAIRDSLLASGRVRVALTRDRDEFLVLQERYAIARRLGASLFISIHCDSADNPDATGASIYTLSEVASDREAARLAARENKADILAGVDLGRQNADISSILIDLTQRETMNASAGFARLLGREATGVVPLKPNYHRMASLMVLKAPDLPSILFETGYLSNEADAQRLDSAEGRRAIARSVDRAVGVYFARRLAVR</sequence>
<gene>
    <name evidence="6" type="ORF">DI632_04375</name>
</gene>
<dbReference type="GO" id="GO:0008745">
    <property type="term" value="F:N-acetylmuramoyl-L-alanine amidase activity"/>
    <property type="evidence" value="ECO:0007669"/>
    <property type="project" value="UniProtKB-EC"/>
</dbReference>
<dbReference type="Gene3D" id="3.40.630.40">
    <property type="entry name" value="Zn-dependent exopeptidases"/>
    <property type="match status" value="1"/>
</dbReference>
<keyword evidence="4" id="KW-0732">Signal</keyword>
<dbReference type="Gene3D" id="2.60.40.3500">
    <property type="match status" value="1"/>
</dbReference>
<evidence type="ECO:0000256" key="1">
    <source>
        <dbReference type="ARBA" id="ARBA00001561"/>
    </source>
</evidence>
<dbReference type="GO" id="GO:0030288">
    <property type="term" value="C:outer membrane-bounded periplasmic space"/>
    <property type="evidence" value="ECO:0007669"/>
    <property type="project" value="TreeGrafter"/>
</dbReference>
<organism evidence="6 7">
    <name type="scientific">Sphingomonas hengshuiensis</name>
    <dbReference type="NCBI Taxonomy" id="1609977"/>
    <lineage>
        <taxon>Bacteria</taxon>
        <taxon>Pseudomonadati</taxon>
        <taxon>Pseudomonadota</taxon>
        <taxon>Alphaproteobacteria</taxon>
        <taxon>Sphingomonadales</taxon>
        <taxon>Sphingomonadaceae</taxon>
        <taxon>Sphingomonas</taxon>
    </lineage>
</organism>
<feature type="domain" description="MurNAc-LAA" evidence="5">
    <location>
        <begin position="245"/>
        <end position="399"/>
    </location>
</feature>
<reference evidence="6 7" key="1">
    <citation type="submission" date="2017-08" db="EMBL/GenBank/DDBJ databases">
        <title>Infants hospitalized years apart are colonized by the same room-sourced microbial strains.</title>
        <authorList>
            <person name="Brooks B."/>
            <person name="Olm M.R."/>
            <person name="Firek B.A."/>
            <person name="Baker R."/>
            <person name="Thomas B.C."/>
            <person name="Morowitz M.J."/>
            <person name="Banfield J.F."/>
        </authorList>
    </citation>
    <scope>NUCLEOTIDE SEQUENCE [LARGE SCALE GENOMIC DNA]</scope>
    <source>
        <strain evidence="6">S2_018_000_R3_110</strain>
    </source>
</reference>
<dbReference type="SMART" id="SM00646">
    <property type="entry name" value="Ami_3"/>
    <property type="match status" value="1"/>
</dbReference>
<keyword evidence="3" id="KW-0378">Hydrolase</keyword>
<dbReference type="Pfam" id="PF11741">
    <property type="entry name" value="AMIN"/>
    <property type="match status" value="1"/>
</dbReference>
<evidence type="ECO:0000313" key="6">
    <source>
        <dbReference type="EMBL" id="PZO79641.1"/>
    </source>
</evidence>
<dbReference type="PANTHER" id="PTHR30404">
    <property type="entry name" value="N-ACETYLMURAMOYL-L-ALANINE AMIDASE"/>
    <property type="match status" value="1"/>
</dbReference>
<evidence type="ECO:0000256" key="3">
    <source>
        <dbReference type="ARBA" id="ARBA00022801"/>
    </source>
</evidence>
<dbReference type="Pfam" id="PF01520">
    <property type="entry name" value="Amidase_3"/>
    <property type="match status" value="1"/>
</dbReference>
<protein>
    <recommendedName>
        <fullName evidence="2">N-acetylmuramoyl-L-alanine amidase</fullName>
        <ecNumber evidence="2">3.5.1.28</ecNumber>
    </recommendedName>
</protein>
<name>A0A2W5B9L9_9SPHN</name>
<dbReference type="InterPro" id="IPR021731">
    <property type="entry name" value="AMIN_dom"/>
</dbReference>
<dbReference type="Proteomes" id="UP000248614">
    <property type="component" value="Unassembled WGS sequence"/>
</dbReference>
<dbReference type="PANTHER" id="PTHR30404:SF0">
    <property type="entry name" value="N-ACETYLMURAMOYL-L-ALANINE AMIDASE AMIC"/>
    <property type="match status" value="1"/>
</dbReference>
<dbReference type="AlphaFoldDB" id="A0A2W5B9L9"/>